<evidence type="ECO:0000256" key="1">
    <source>
        <dbReference type="ARBA" id="ARBA00004202"/>
    </source>
</evidence>
<protein>
    <submittedName>
        <fullName evidence="11">ABC transporter-like protein</fullName>
    </submittedName>
</protein>
<dbReference type="Proteomes" id="UP000077071">
    <property type="component" value="Chromosome"/>
</dbReference>
<keyword evidence="12" id="KW-1185">Reference proteome</keyword>
<evidence type="ECO:0000256" key="9">
    <source>
        <dbReference type="ARBA" id="ARBA00023251"/>
    </source>
</evidence>
<accession>A0A160KVY7</accession>
<evidence type="ECO:0000313" key="12">
    <source>
        <dbReference type="Proteomes" id="UP000077071"/>
    </source>
</evidence>
<keyword evidence="4" id="KW-1003">Cell membrane</keyword>
<dbReference type="InterPro" id="IPR027417">
    <property type="entry name" value="P-loop_NTPase"/>
</dbReference>
<keyword evidence="7" id="KW-1278">Translocase</keyword>
<dbReference type="AlphaFoldDB" id="A0A160KVY7"/>
<keyword evidence="3" id="KW-0813">Transport</keyword>
<dbReference type="SMART" id="SM00382">
    <property type="entry name" value="AAA"/>
    <property type="match status" value="1"/>
</dbReference>
<dbReference type="GO" id="GO:0005886">
    <property type="term" value="C:plasma membrane"/>
    <property type="evidence" value="ECO:0007669"/>
    <property type="project" value="UniProtKB-SubCell"/>
</dbReference>
<reference evidence="11 12" key="1">
    <citation type="submission" date="2016-05" db="EMBL/GenBank/DDBJ databases">
        <title>Complete genome sequence of Rathayibacter tritici NCPPB 1953.</title>
        <authorList>
            <person name="Park J."/>
            <person name="Lee H.-H."/>
            <person name="Lee S.-W."/>
            <person name="Seo Y.-S."/>
        </authorList>
    </citation>
    <scope>NUCLEOTIDE SEQUENCE [LARGE SCALE GENOMIC DNA]</scope>
    <source>
        <strain evidence="11 12">NCPPB 1953</strain>
    </source>
</reference>
<evidence type="ECO:0000256" key="4">
    <source>
        <dbReference type="ARBA" id="ARBA00022475"/>
    </source>
</evidence>
<dbReference type="PROSITE" id="PS50893">
    <property type="entry name" value="ABC_TRANSPORTER_2"/>
    <property type="match status" value="1"/>
</dbReference>
<dbReference type="GO" id="GO:0016887">
    <property type="term" value="F:ATP hydrolysis activity"/>
    <property type="evidence" value="ECO:0007669"/>
    <property type="project" value="InterPro"/>
</dbReference>
<gene>
    <name evidence="11" type="ORF">A6122_2452</name>
</gene>
<dbReference type="Gene3D" id="3.40.50.300">
    <property type="entry name" value="P-loop containing nucleotide triphosphate hydrolases"/>
    <property type="match status" value="1"/>
</dbReference>
<evidence type="ECO:0000256" key="8">
    <source>
        <dbReference type="ARBA" id="ARBA00023136"/>
    </source>
</evidence>
<proteinExistence type="inferred from homology"/>
<dbReference type="KEGG" id="rtn:A6122_2452"/>
<organism evidence="11 12">
    <name type="scientific">Rathayibacter tritici</name>
    <dbReference type="NCBI Taxonomy" id="33888"/>
    <lineage>
        <taxon>Bacteria</taxon>
        <taxon>Bacillati</taxon>
        <taxon>Actinomycetota</taxon>
        <taxon>Actinomycetes</taxon>
        <taxon>Micrococcales</taxon>
        <taxon>Microbacteriaceae</taxon>
        <taxon>Rathayibacter</taxon>
    </lineage>
</organism>
<keyword evidence="5" id="KW-0547">Nucleotide-binding</keyword>
<dbReference type="PANTHER" id="PTHR42711">
    <property type="entry name" value="ABC TRANSPORTER ATP-BINDING PROTEIN"/>
    <property type="match status" value="1"/>
</dbReference>
<evidence type="ECO:0000256" key="2">
    <source>
        <dbReference type="ARBA" id="ARBA00005417"/>
    </source>
</evidence>
<keyword evidence="6" id="KW-0067">ATP-binding</keyword>
<feature type="domain" description="ABC transporter" evidence="10">
    <location>
        <begin position="24"/>
        <end position="249"/>
    </location>
</feature>
<keyword evidence="9" id="KW-0046">Antibiotic resistance</keyword>
<evidence type="ECO:0000313" key="11">
    <source>
        <dbReference type="EMBL" id="AND17568.1"/>
    </source>
</evidence>
<dbReference type="Pfam" id="PF00005">
    <property type="entry name" value="ABC_tran"/>
    <property type="match status" value="1"/>
</dbReference>
<dbReference type="SUPFAM" id="SSF52540">
    <property type="entry name" value="P-loop containing nucleoside triphosphate hydrolases"/>
    <property type="match status" value="1"/>
</dbReference>
<dbReference type="InterPro" id="IPR050763">
    <property type="entry name" value="ABC_transporter_ATP-binding"/>
</dbReference>
<evidence type="ECO:0000256" key="3">
    <source>
        <dbReference type="ARBA" id="ARBA00022448"/>
    </source>
</evidence>
<dbReference type="InterPro" id="IPR003593">
    <property type="entry name" value="AAA+_ATPase"/>
</dbReference>
<evidence type="ECO:0000259" key="10">
    <source>
        <dbReference type="PROSITE" id="PS50893"/>
    </source>
</evidence>
<evidence type="ECO:0000256" key="6">
    <source>
        <dbReference type="ARBA" id="ARBA00022840"/>
    </source>
</evidence>
<dbReference type="CDD" id="cd03263">
    <property type="entry name" value="ABC_subfamily_A"/>
    <property type="match status" value="1"/>
</dbReference>
<evidence type="ECO:0000256" key="7">
    <source>
        <dbReference type="ARBA" id="ARBA00022967"/>
    </source>
</evidence>
<name>A0A160KVY7_9MICO</name>
<dbReference type="GO" id="GO:0046677">
    <property type="term" value="P:response to antibiotic"/>
    <property type="evidence" value="ECO:0007669"/>
    <property type="project" value="UniProtKB-KW"/>
</dbReference>
<dbReference type="InterPro" id="IPR003439">
    <property type="entry name" value="ABC_transporter-like_ATP-bd"/>
</dbReference>
<comment type="subcellular location">
    <subcellularLocation>
        <location evidence="1">Cell membrane</location>
        <topology evidence="1">Peripheral membrane protein</topology>
    </subcellularLocation>
</comment>
<keyword evidence="8" id="KW-0472">Membrane</keyword>
<dbReference type="STRING" id="33888.A6122_2452"/>
<comment type="similarity">
    <text evidence="2">Belongs to the ABC transporter superfamily.</text>
</comment>
<dbReference type="FunFam" id="3.40.50.300:FF:000589">
    <property type="entry name" value="ABC transporter, ATP-binding subunit"/>
    <property type="match status" value="1"/>
</dbReference>
<dbReference type="GO" id="GO:0005524">
    <property type="term" value="F:ATP binding"/>
    <property type="evidence" value="ECO:0007669"/>
    <property type="project" value="UniProtKB-KW"/>
</dbReference>
<dbReference type="PATRIC" id="fig|33888.3.peg.2738"/>
<dbReference type="PANTHER" id="PTHR42711:SF5">
    <property type="entry name" value="ABC TRANSPORTER ATP-BINDING PROTEIN NATA"/>
    <property type="match status" value="1"/>
</dbReference>
<sequence>MGSDMHEETREARADREVLPETVIELRSFSKSFGDFPAVTDVSLDVQRGEVLGFLGPNGAGKTTTIECIVGLQRPSAGTVRVLGLDPARDRDEITRRVAVQPQSASLFDTVTVRETLELFASFHEAPRQIEDILAEIDLTAHADERAKKLSGGQTRRLLLGVALVADPEVLVLDEPSAGLDPAARQALWRVIYGLRDRGTTVVLSTHHMDEATSVCDRVAIIVGGRLMALDSPDELIRQRAGTSDLAFTTAPTTTDEQIAETLHGVPFESEKVLGGVRVRIRTDDPDELIRRITFDRSLRARELTVRQGSLEDIFLELAELPDDRRRSEQQDATKGRQS</sequence>
<dbReference type="EMBL" id="CP015515">
    <property type="protein sequence ID" value="AND17568.1"/>
    <property type="molecule type" value="Genomic_DNA"/>
</dbReference>
<evidence type="ECO:0000256" key="5">
    <source>
        <dbReference type="ARBA" id="ARBA00022741"/>
    </source>
</evidence>